<feature type="region of interest" description="Disordered" evidence="12">
    <location>
        <begin position="647"/>
        <end position="669"/>
    </location>
</feature>
<feature type="transmembrane region" description="Helical" evidence="13">
    <location>
        <begin position="773"/>
        <end position="792"/>
    </location>
</feature>
<reference evidence="14 15" key="1">
    <citation type="journal article" date="2018" name="Evol. Lett.">
        <title>Horizontal gene cluster transfer increased hallucinogenic mushroom diversity.</title>
        <authorList>
            <person name="Reynolds H.T."/>
            <person name="Vijayakumar V."/>
            <person name="Gluck-Thaler E."/>
            <person name="Korotkin H.B."/>
            <person name="Matheny P.B."/>
            <person name="Slot J.C."/>
        </authorList>
    </citation>
    <scope>NUCLEOTIDE SEQUENCE [LARGE SCALE GENOMIC DNA]</scope>
    <source>
        <strain evidence="14 15">2629</strain>
    </source>
</reference>
<name>A0A409YYR3_9AGAR</name>
<feature type="region of interest" description="Disordered" evidence="12">
    <location>
        <begin position="1"/>
        <end position="35"/>
    </location>
</feature>
<keyword evidence="15" id="KW-1185">Reference proteome</keyword>
<keyword evidence="7 13" id="KW-0812">Transmembrane</keyword>
<feature type="region of interest" description="Disordered" evidence="12">
    <location>
        <begin position="266"/>
        <end position="290"/>
    </location>
</feature>
<comment type="pathway">
    <text evidence="2">Protein modification; protein glycosylation.</text>
</comment>
<feature type="transmembrane region" description="Helical" evidence="13">
    <location>
        <begin position="700"/>
        <end position="724"/>
    </location>
</feature>
<dbReference type="GO" id="GO:0042281">
    <property type="term" value="F:dolichyl pyrophosphate Man9GlcNAc2 alpha-1,3-glucosyltransferase activity"/>
    <property type="evidence" value="ECO:0007669"/>
    <property type="project" value="UniProtKB-EC"/>
</dbReference>
<dbReference type="EC" id="2.4.1.267" evidence="4"/>
<proteinExistence type="inferred from homology"/>
<evidence type="ECO:0000256" key="1">
    <source>
        <dbReference type="ARBA" id="ARBA00004477"/>
    </source>
</evidence>
<feature type="transmembrane region" description="Helical" evidence="13">
    <location>
        <begin position="411"/>
        <end position="435"/>
    </location>
</feature>
<dbReference type="InterPro" id="IPR004856">
    <property type="entry name" value="Glyco_trans_ALG6/ALG8"/>
</dbReference>
<comment type="caution">
    <text evidence="14">The sequence shown here is derived from an EMBL/GenBank/DDBJ whole genome shotgun (WGS) entry which is preliminary data.</text>
</comment>
<dbReference type="OrthoDB" id="5589195at2759"/>
<comment type="subcellular location">
    <subcellularLocation>
        <location evidence="1">Endoplasmic reticulum membrane</location>
        <topology evidence="1">Multi-pass membrane protein</topology>
    </subcellularLocation>
</comment>
<evidence type="ECO:0000256" key="2">
    <source>
        <dbReference type="ARBA" id="ARBA00004922"/>
    </source>
</evidence>
<dbReference type="GO" id="GO:0005789">
    <property type="term" value="C:endoplasmic reticulum membrane"/>
    <property type="evidence" value="ECO:0007669"/>
    <property type="project" value="UniProtKB-SubCell"/>
</dbReference>
<dbReference type="PANTHER" id="PTHR12413">
    <property type="entry name" value="DOLICHYL GLYCOSYLTRANSFERASE"/>
    <property type="match status" value="1"/>
</dbReference>
<dbReference type="Pfam" id="PF03155">
    <property type="entry name" value="Alg6_Alg8"/>
    <property type="match status" value="1"/>
</dbReference>
<feature type="transmembrane region" description="Helical" evidence="13">
    <location>
        <begin position="673"/>
        <end position="693"/>
    </location>
</feature>
<evidence type="ECO:0000256" key="10">
    <source>
        <dbReference type="ARBA" id="ARBA00023136"/>
    </source>
</evidence>
<evidence type="ECO:0000256" key="3">
    <source>
        <dbReference type="ARBA" id="ARBA00008715"/>
    </source>
</evidence>
<sequence>MSFDELSVLAPEGTGASWKRRSRSRTSSLNPGTAAASINAAPGRVGAYYPASPGGSILSNPIHAPESPGSVHGGFQQNMRRVSIPLPEGQPIPTQYDLNGASALGLGPSTIPMSSSTTSSRPAILSVASRESLRSLDHGYLSTTPSNRSFAPDSPLILAPTPRRHLLESSAAQHWLRASSASPPLSPSGSSRAVSPSLSTISSISAVGTGVGMGTGIGMSTTGSLGSAAGARLRRRLASDAAGGKHHRRTFSTLLEAERAAALTGVSSSGRMTPVGSGKVKFREPEEGPGSASLGRRWVRWCHKSNLKGLVLPAALMAATAVRWGVSLGGYSGQGVPPMYGDYEAQRHWMELTVHLPFKQWYNYDLQYWGLDYPPLTAYISWLCGIIAHFINPSWVALVSSRGIETEASKVFMRMTVLVLDALVYLPALLLFVNIWQGSRSKRTQELALLTLLFQPALLLIDFGHFQYNSVMLGFTLLAVNCFAVNQDLLGAVFFVLSLGFKQMALYYAPAIGSYLLAKCLYLGRVEGTKLFIRLGLVTAGSFALLFLPWLFPVFTDITLPPYYYKPDSPLPSKTLSILHPLTRIFPFQRGLFEDKVANFWCASNVGFKWRNFFGQQQLVRLSAGMTVVGFAPAVWGLLKRGSEGASWTSTAKTEKSETQKGTPSQQHDSTPFLPLLPYALLTSSMSFFLFSFQVHEKTILVPLLPLMLLMSAAPPDGGVFMWGALGNNIACFSMWPLLKKDGLAVQYIALLILWNRLIGYNPIAQFKRRKTFVGALSLAVYAAAIGLHVLELVMRPPARYPDLFPVLNVLISTPVFGLIWLWSIKCGVEVGWALGGWSSGSKKSSSTSGGSRPRGVRGSGDSKETAVDVPRMPNEGAGAGEGERVVEGSEDGSVDVVVGGGNVV</sequence>
<keyword evidence="6" id="KW-0808">Transferase</keyword>
<dbReference type="AlphaFoldDB" id="A0A409YYR3"/>
<feature type="compositionally biased region" description="Low complexity" evidence="12">
    <location>
        <begin position="840"/>
        <end position="854"/>
    </location>
</feature>
<keyword evidence="8" id="KW-0256">Endoplasmic reticulum</keyword>
<protein>
    <recommendedName>
        <fullName evidence="4">dolichyl-P-Glc:Man9GlcNAc2-PP-dolichol alpha-1,3-glucosyltransferase</fullName>
        <ecNumber evidence="4">2.4.1.267</ecNumber>
    </recommendedName>
    <alternativeName>
        <fullName evidence="11">Dol-P-Glc:Man(9)GlcNAc(2)-PP-Dol alpha-1,3-glucosyltransferase</fullName>
    </alternativeName>
</protein>
<evidence type="ECO:0000256" key="5">
    <source>
        <dbReference type="ARBA" id="ARBA00022676"/>
    </source>
</evidence>
<keyword evidence="9 13" id="KW-1133">Transmembrane helix</keyword>
<feature type="region of interest" description="Disordered" evidence="12">
    <location>
        <begin position="178"/>
        <end position="199"/>
    </location>
</feature>
<keyword evidence="10 13" id="KW-0472">Membrane</keyword>
<evidence type="ECO:0000313" key="15">
    <source>
        <dbReference type="Proteomes" id="UP000284842"/>
    </source>
</evidence>
<evidence type="ECO:0000256" key="11">
    <source>
        <dbReference type="ARBA" id="ARBA00032921"/>
    </source>
</evidence>
<evidence type="ECO:0000256" key="13">
    <source>
        <dbReference type="SAM" id="Phobius"/>
    </source>
</evidence>
<evidence type="ECO:0000313" key="14">
    <source>
        <dbReference type="EMBL" id="PPR08165.1"/>
    </source>
</evidence>
<organism evidence="14 15">
    <name type="scientific">Panaeolus cyanescens</name>
    <dbReference type="NCBI Taxonomy" id="181874"/>
    <lineage>
        <taxon>Eukaryota</taxon>
        <taxon>Fungi</taxon>
        <taxon>Dikarya</taxon>
        <taxon>Basidiomycota</taxon>
        <taxon>Agaricomycotina</taxon>
        <taxon>Agaricomycetes</taxon>
        <taxon>Agaricomycetidae</taxon>
        <taxon>Agaricales</taxon>
        <taxon>Agaricineae</taxon>
        <taxon>Galeropsidaceae</taxon>
        <taxon>Panaeolus</taxon>
    </lineage>
</organism>
<feature type="compositionally biased region" description="Polar residues" evidence="12">
    <location>
        <begin position="660"/>
        <end position="669"/>
    </location>
</feature>
<evidence type="ECO:0000256" key="8">
    <source>
        <dbReference type="ARBA" id="ARBA00022824"/>
    </source>
</evidence>
<dbReference type="UniPathway" id="UPA00378"/>
<evidence type="ECO:0000256" key="9">
    <source>
        <dbReference type="ARBA" id="ARBA00022989"/>
    </source>
</evidence>
<feature type="transmembrane region" description="Helical" evidence="13">
    <location>
        <begin position="744"/>
        <end position="761"/>
    </location>
</feature>
<evidence type="ECO:0000256" key="4">
    <source>
        <dbReference type="ARBA" id="ARBA00011937"/>
    </source>
</evidence>
<feature type="transmembrane region" description="Helical" evidence="13">
    <location>
        <begin position="379"/>
        <end position="399"/>
    </location>
</feature>
<gene>
    <name evidence="14" type="ORF">CVT24_012129</name>
</gene>
<comment type="similarity">
    <text evidence="3">Belongs to the ALG6/ALG8 glucosyltransferase family.</text>
</comment>
<dbReference type="FunCoup" id="A0A409YYR3">
    <property type="interactions" value="653"/>
</dbReference>
<dbReference type="Proteomes" id="UP000284842">
    <property type="component" value="Unassembled WGS sequence"/>
</dbReference>
<feature type="transmembrane region" description="Helical" evidence="13">
    <location>
        <begin position="804"/>
        <end position="823"/>
    </location>
</feature>
<dbReference type="PANTHER" id="PTHR12413:SF1">
    <property type="entry name" value="DOLICHYL PYROPHOSPHATE MAN9GLCNAC2 ALPHA-1,3-GLUCOSYLTRANSFERASE"/>
    <property type="match status" value="1"/>
</dbReference>
<evidence type="ECO:0000256" key="6">
    <source>
        <dbReference type="ARBA" id="ARBA00022679"/>
    </source>
</evidence>
<feature type="region of interest" description="Disordered" evidence="12">
    <location>
        <begin position="839"/>
        <end position="905"/>
    </location>
</feature>
<dbReference type="EMBL" id="NHTK01000114">
    <property type="protein sequence ID" value="PPR08165.1"/>
    <property type="molecule type" value="Genomic_DNA"/>
</dbReference>
<evidence type="ECO:0000256" key="7">
    <source>
        <dbReference type="ARBA" id="ARBA00022692"/>
    </source>
</evidence>
<accession>A0A409YYR3</accession>
<evidence type="ECO:0000256" key="12">
    <source>
        <dbReference type="SAM" id="MobiDB-lite"/>
    </source>
</evidence>
<dbReference type="InParanoid" id="A0A409YYR3"/>
<keyword evidence="5" id="KW-0328">Glycosyltransferase</keyword>
<dbReference type="STRING" id="181874.A0A409YYR3"/>
<feature type="transmembrane region" description="Helical" evidence="13">
    <location>
        <begin position="531"/>
        <end position="552"/>
    </location>
</feature>